<dbReference type="EMBL" id="LHQQ01000277">
    <property type="protein sequence ID" value="KOS38030.1"/>
    <property type="molecule type" value="Genomic_DNA"/>
</dbReference>
<organism evidence="1 2">
    <name type="scientific">Penicillium nordicum</name>
    <dbReference type="NCBI Taxonomy" id="229535"/>
    <lineage>
        <taxon>Eukaryota</taxon>
        <taxon>Fungi</taxon>
        <taxon>Dikarya</taxon>
        <taxon>Ascomycota</taxon>
        <taxon>Pezizomycotina</taxon>
        <taxon>Eurotiomycetes</taxon>
        <taxon>Eurotiomycetidae</taxon>
        <taxon>Eurotiales</taxon>
        <taxon>Aspergillaceae</taxon>
        <taxon>Penicillium</taxon>
    </lineage>
</organism>
<reference evidence="1 2" key="1">
    <citation type="submission" date="2015-08" db="EMBL/GenBank/DDBJ databases">
        <title>Genome sequencing of Penicillium nordicum.</title>
        <authorList>
            <person name="Nguyen H.D."/>
            <person name="Seifert K.A."/>
        </authorList>
    </citation>
    <scope>NUCLEOTIDE SEQUENCE [LARGE SCALE GENOMIC DNA]</scope>
    <source>
        <strain evidence="1 2">DAOMC 185683</strain>
    </source>
</reference>
<gene>
    <name evidence="1" type="ORF">ACN38_g11150</name>
</gene>
<comment type="caution">
    <text evidence="1">The sequence shown here is derived from an EMBL/GenBank/DDBJ whole genome shotgun (WGS) entry which is preliminary data.</text>
</comment>
<evidence type="ECO:0000313" key="2">
    <source>
        <dbReference type="Proteomes" id="UP000037696"/>
    </source>
</evidence>
<protein>
    <submittedName>
        <fullName evidence="1">Uncharacterized protein</fullName>
    </submittedName>
</protein>
<accession>A0A0M8P0N8</accession>
<dbReference type="AlphaFoldDB" id="A0A0M8P0N8"/>
<feature type="non-terminal residue" evidence="1">
    <location>
        <position position="1"/>
    </location>
</feature>
<proteinExistence type="predicted"/>
<evidence type="ECO:0000313" key="1">
    <source>
        <dbReference type="EMBL" id="KOS38030.1"/>
    </source>
</evidence>
<sequence length="18" mass="1927">AVCCVGVGETRLGRQLYC</sequence>
<dbReference type="Proteomes" id="UP000037696">
    <property type="component" value="Unassembled WGS sequence"/>
</dbReference>
<name>A0A0M8P0N8_9EURO</name>
<keyword evidence="2" id="KW-1185">Reference proteome</keyword>